<sequence length="257" mass="27350">MTVLCVTDIPWRITTGRRRRHHRESMRPANSGAPSSDVRATASIYRGGFARFGGILWRSGRKLKCDGGKPTCGNCERRRQPCTYDPVIKRRGPGKKTRARAGQEGQAGEAPTPEPEPEEQMAGPSGSANVVPGAHMMAFQGYPHPLPPPSALYGHHPAHQLAPGGMHAMGGMMPAGFPIGQPIVPPGVPAHVAVPAGGHGGQRYPSPLLPGDFGGPGAPRGYKRAATRSPEGKPVAKRPETEDEADWTDEEENPYDG</sequence>
<dbReference type="GO" id="GO:0003677">
    <property type="term" value="F:DNA binding"/>
    <property type="evidence" value="ECO:0007669"/>
    <property type="project" value="UniProtKB-KW"/>
</dbReference>
<name>A0A165CDF3_EXIGL</name>
<dbReference type="InterPro" id="IPR050675">
    <property type="entry name" value="OAF3"/>
</dbReference>
<dbReference type="CDD" id="cd00067">
    <property type="entry name" value="GAL4"/>
    <property type="match status" value="1"/>
</dbReference>
<evidence type="ECO:0000259" key="6">
    <source>
        <dbReference type="SMART" id="SM00066"/>
    </source>
</evidence>
<feature type="compositionally biased region" description="Basic residues" evidence="5">
    <location>
        <begin position="89"/>
        <end position="99"/>
    </location>
</feature>
<feature type="region of interest" description="Disordered" evidence="5">
    <location>
        <begin position="85"/>
        <end position="131"/>
    </location>
</feature>
<keyword evidence="4" id="KW-0539">Nucleus</keyword>
<gene>
    <name evidence="7" type="ORF">EXIGLDRAFT_350556</name>
</gene>
<evidence type="ECO:0000256" key="4">
    <source>
        <dbReference type="ARBA" id="ARBA00023242"/>
    </source>
</evidence>
<evidence type="ECO:0000256" key="3">
    <source>
        <dbReference type="ARBA" id="ARBA00023163"/>
    </source>
</evidence>
<dbReference type="Gene3D" id="4.10.240.10">
    <property type="entry name" value="Zn(2)-C6 fungal-type DNA-binding domain"/>
    <property type="match status" value="1"/>
</dbReference>
<reference evidence="7 8" key="1">
    <citation type="journal article" date="2016" name="Mol. Biol. Evol.">
        <title>Comparative Genomics of Early-Diverging Mushroom-Forming Fungi Provides Insights into the Origins of Lignocellulose Decay Capabilities.</title>
        <authorList>
            <person name="Nagy L.G."/>
            <person name="Riley R."/>
            <person name="Tritt A."/>
            <person name="Adam C."/>
            <person name="Daum C."/>
            <person name="Floudas D."/>
            <person name="Sun H."/>
            <person name="Yadav J.S."/>
            <person name="Pangilinan J."/>
            <person name="Larsson K.H."/>
            <person name="Matsuura K."/>
            <person name="Barry K."/>
            <person name="Labutti K."/>
            <person name="Kuo R."/>
            <person name="Ohm R.A."/>
            <person name="Bhattacharya S.S."/>
            <person name="Shirouzu T."/>
            <person name="Yoshinaga Y."/>
            <person name="Martin F.M."/>
            <person name="Grigoriev I.V."/>
            <person name="Hibbett D.S."/>
        </authorList>
    </citation>
    <scope>NUCLEOTIDE SEQUENCE [LARGE SCALE GENOMIC DNA]</scope>
    <source>
        <strain evidence="7 8">HHB12029</strain>
    </source>
</reference>
<dbReference type="SUPFAM" id="SSF57701">
    <property type="entry name" value="Zn2/Cys6 DNA-binding domain"/>
    <property type="match status" value="1"/>
</dbReference>
<dbReference type="InParanoid" id="A0A165CDF3"/>
<keyword evidence="8" id="KW-1185">Reference proteome</keyword>
<dbReference type="SMART" id="SM00066">
    <property type="entry name" value="GAL4"/>
    <property type="match status" value="1"/>
</dbReference>
<keyword evidence="1" id="KW-0805">Transcription regulation</keyword>
<keyword evidence="2" id="KW-0238">DNA-binding</keyword>
<evidence type="ECO:0000313" key="7">
    <source>
        <dbReference type="EMBL" id="KZV82270.1"/>
    </source>
</evidence>
<evidence type="ECO:0000313" key="8">
    <source>
        <dbReference type="Proteomes" id="UP000077266"/>
    </source>
</evidence>
<dbReference type="InterPro" id="IPR036864">
    <property type="entry name" value="Zn2-C6_fun-type_DNA-bd_sf"/>
</dbReference>
<dbReference type="GO" id="GO:0008270">
    <property type="term" value="F:zinc ion binding"/>
    <property type="evidence" value="ECO:0007669"/>
    <property type="project" value="InterPro"/>
</dbReference>
<dbReference type="Pfam" id="PF00172">
    <property type="entry name" value="Zn_clus"/>
    <property type="match status" value="1"/>
</dbReference>
<organism evidence="7 8">
    <name type="scientific">Exidia glandulosa HHB12029</name>
    <dbReference type="NCBI Taxonomy" id="1314781"/>
    <lineage>
        <taxon>Eukaryota</taxon>
        <taxon>Fungi</taxon>
        <taxon>Dikarya</taxon>
        <taxon>Basidiomycota</taxon>
        <taxon>Agaricomycotina</taxon>
        <taxon>Agaricomycetes</taxon>
        <taxon>Auriculariales</taxon>
        <taxon>Exidiaceae</taxon>
        <taxon>Exidia</taxon>
    </lineage>
</organism>
<feature type="region of interest" description="Disordered" evidence="5">
    <location>
        <begin position="17"/>
        <end position="38"/>
    </location>
</feature>
<dbReference type="InterPro" id="IPR001138">
    <property type="entry name" value="Zn2Cys6_DnaBD"/>
</dbReference>
<feature type="compositionally biased region" description="Low complexity" evidence="5">
    <location>
        <begin position="100"/>
        <end position="111"/>
    </location>
</feature>
<feature type="region of interest" description="Disordered" evidence="5">
    <location>
        <begin position="201"/>
        <end position="257"/>
    </location>
</feature>
<dbReference type="PANTHER" id="PTHR31069">
    <property type="entry name" value="OLEATE-ACTIVATED TRANSCRIPTION FACTOR 1-RELATED"/>
    <property type="match status" value="1"/>
</dbReference>
<proteinExistence type="predicted"/>
<evidence type="ECO:0000256" key="1">
    <source>
        <dbReference type="ARBA" id="ARBA00023015"/>
    </source>
</evidence>
<dbReference type="Proteomes" id="UP000077266">
    <property type="component" value="Unassembled WGS sequence"/>
</dbReference>
<evidence type="ECO:0000256" key="2">
    <source>
        <dbReference type="ARBA" id="ARBA00023125"/>
    </source>
</evidence>
<dbReference type="EMBL" id="KV426335">
    <property type="protein sequence ID" value="KZV82270.1"/>
    <property type="molecule type" value="Genomic_DNA"/>
</dbReference>
<keyword evidence="3" id="KW-0804">Transcription</keyword>
<protein>
    <recommendedName>
        <fullName evidence="6">Zn(2)-C6 fungal-type domain-containing protein</fullName>
    </recommendedName>
</protein>
<feature type="compositionally biased region" description="Acidic residues" evidence="5">
    <location>
        <begin position="241"/>
        <end position="257"/>
    </location>
</feature>
<dbReference type="GO" id="GO:0000981">
    <property type="term" value="F:DNA-binding transcription factor activity, RNA polymerase II-specific"/>
    <property type="evidence" value="ECO:0007669"/>
    <property type="project" value="InterPro"/>
</dbReference>
<dbReference type="PANTHER" id="PTHR31069:SF32">
    <property type="entry name" value="ARGININE METABOLISM REGULATION PROTEIN II"/>
    <property type="match status" value="1"/>
</dbReference>
<feature type="domain" description="Zn(2)-C6 fungal-type" evidence="6">
    <location>
        <begin position="61"/>
        <end position="93"/>
    </location>
</feature>
<accession>A0A165CDF3</accession>
<evidence type="ECO:0000256" key="5">
    <source>
        <dbReference type="SAM" id="MobiDB-lite"/>
    </source>
</evidence>
<dbReference type="OrthoDB" id="39175at2759"/>
<dbReference type="AlphaFoldDB" id="A0A165CDF3"/>